<accession>A0A2W7SFR2</accession>
<dbReference type="AlphaFoldDB" id="A0A2W7SFR2"/>
<keyword evidence="1" id="KW-0472">Membrane</keyword>
<protein>
    <submittedName>
        <fullName evidence="2">Uncharacterized protein</fullName>
    </submittedName>
</protein>
<keyword evidence="1" id="KW-1133">Transmembrane helix</keyword>
<organism evidence="2 3">
    <name type="scientific">Hydrotalea sandarakina</name>
    <dbReference type="NCBI Taxonomy" id="1004304"/>
    <lineage>
        <taxon>Bacteria</taxon>
        <taxon>Pseudomonadati</taxon>
        <taxon>Bacteroidota</taxon>
        <taxon>Chitinophagia</taxon>
        <taxon>Chitinophagales</taxon>
        <taxon>Chitinophagaceae</taxon>
        <taxon>Hydrotalea</taxon>
    </lineage>
</organism>
<dbReference type="RefSeq" id="WP_111293469.1">
    <property type="nucleotide sequence ID" value="NZ_QKZV01000001.1"/>
</dbReference>
<comment type="caution">
    <text evidence="2">The sequence shown here is derived from an EMBL/GenBank/DDBJ whole genome shotgun (WGS) entry which is preliminary data.</text>
</comment>
<keyword evidence="1" id="KW-0812">Transmembrane</keyword>
<evidence type="ECO:0000313" key="3">
    <source>
        <dbReference type="Proteomes" id="UP000249720"/>
    </source>
</evidence>
<sequence length="67" mass="7960">MSNEMNQQAKKDVSRNWVSTSRFIFYLQVFCIVAFFLGGCYKLYQKRYKGKPDVEIQGSTKYTPEYK</sequence>
<evidence type="ECO:0000256" key="1">
    <source>
        <dbReference type="SAM" id="Phobius"/>
    </source>
</evidence>
<gene>
    <name evidence="2" type="ORF">LX80_00539</name>
</gene>
<evidence type="ECO:0000313" key="2">
    <source>
        <dbReference type="EMBL" id="PZX66039.1"/>
    </source>
</evidence>
<proteinExistence type="predicted"/>
<dbReference type="Proteomes" id="UP000249720">
    <property type="component" value="Unassembled WGS sequence"/>
</dbReference>
<name>A0A2W7SFR2_9BACT</name>
<keyword evidence="3" id="KW-1185">Reference proteome</keyword>
<dbReference type="OrthoDB" id="676513at2"/>
<feature type="transmembrane region" description="Helical" evidence="1">
    <location>
        <begin position="23"/>
        <end position="44"/>
    </location>
</feature>
<dbReference type="EMBL" id="QKZV01000001">
    <property type="protein sequence ID" value="PZX66039.1"/>
    <property type="molecule type" value="Genomic_DNA"/>
</dbReference>
<reference evidence="2 3" key="1">
    <citation type="submission" date="2018-06" db="EMBL/GenBank/DDBJ databases">
        <title>Genomic Encyclopedia of Archaeal and Bacterial Type Strains, Phase II (KMG-II): from individual species to whole genera.</title>
        <authorList>
            <person name="Goeker M."/>
        </authorList>
    </citation>
    <scope>NUCLEOTIDE SEQUENCE [LARGE SCALE GENOMIC DNA]</scope>
    <source>
        <strain evidence="2 3">DSM 23241</strain>
    </source>
</reference>